<dbReference type="Proteomes" id="UP001219518">
    <property type="component" value="Unassembled WGS sequence"/>
</dbReference>
<evidence type="ECO:0000256" key="2">
    <source>
        <dbReference type="SAM" id="MobiDB-lite"/>
    </source>
</evidence>
<dbReference type="GO" id="GO:0044325">
    <property type="term" value="F:transmembrane transporter binding"/>
    <property type="evidence" value="ECO:0007669"/>
    <property type="project" value="TreeGrafter"/>
</dbReference>
<dbReference type="GO" id="GO:0048167">
    <property type="term" value="P:regulation of synaptic plasticity"/>
    <property type="evidence" value="ECO:0007669"/>
    <property type="project" value="TreeGrafter"/>
</dbReference>
<dbReference type="InterPro" id="IPR011011">
    <property type="entry name" value="Znf_FYVE_PHD"/>
</dbReference>
<dbReference type="PANTHER" id="PTHR12157">
    <property type="entry name" value="REGULATING SYNAPTIC MEMBRANE EXOCYTOSIS PROTEIN"/>
    <property type="match status" value="1"/>
</dbReference>
<organism evidence="4 5">
    <name type="scientific">Frankliniella fusca</name>
    <dbReference type="NCBI Taxonomy" id="407009"/>
    <lineage>
        <taxon>Eukaryota</taxon>
        <taxon>Metazoa</taxon>
        <taxon>Ecdysozoa</taxon>
        <taxon>Arthropoda</taxon>
        <taxon>Hexapoda</taxon>
        <taxon>Insecta</taxon>
        <taxon>Pterygota</taxon>
        <taxon>Neoptera</taxon>
        <taxon>Paraneoptera</taxon>
        <taxon>Thysanoptera</taxon>
        <taxon>Terebrantia</taxon>
        <taxon>Thripoidea</taxon>
        <taxon>Thripidae</taxon>
        <taxon>Frankliniella</taxon>
    </lineage>
</organism>
<feature type="domain" description="RIM zinc finger" evidence="3">
    <location>
        <begin position="76"/>
        <end position="114"/>
    </location>
</feature>
<dbReference type="GO" id="GO:0048791">
    <property type="term" value="P:calcium ion-regulated exocytosis of neurotransmitter"/>
    <property type="evidence" value="ECO:0007669"/>
    <property type="project" value="TreeGrafter"/>
</dbReference>
<dbReference type="GO" id="GO:0050806">
    <property type="term" value="P:positive regulation of synaptic transmission"/>
    <property type="evidence" value="ECO:0007669"/>
    <property type="project" value="TreeGrafter"/>
</dbReference>
<name>A0AAE1I3T8_9NEOP</name>
<reference evidence="4" key="2">
    <citation type="journal article" date="2023" name="BMC Genomics">
        <title>Pest status, molecular evolution, and epigenetic factors derived from the genome assembly of Frankliniella fusca, a thysanopteran phytovirus vector.</title>
        <authorList>
            <person name="Catto M.A."/>
            <person name="Labadie P.E."/>
            <person name="Jacobson A.L."/>
            <person name="Kennedy G.G."/>
            <person name="Srinivasan R."/>
            <person name="Hunt B.G."/>
        </authorList>
    </citation>
    <scope>NUCLEOTIDE SEQUENCE</scope>
    <source>
        <strain evidence="4">PL_HMW_Pooled</strain>
    </source>
</reference>
<proteinExistence type="predicted"/>
<dbReference type="AlphaFoldDB" id="A0AAE1I3T8"/>
<dbReference type="Pfam" id="PF22601">
    <property type="entry name" value="RIM2a_ZnF"/>
    <property type="match status" value="1"/>
</dbReference>
<dbReference type="GO" id="GO:0042734">
    <property type="term" value="C:presynaptic membrane"/>
    <property type="evidence" value="ECO:0007669"/>
    <property type="project" value="TreeGrafter"/>
</dbReference>
<keyword evidence="5" id="KW-1185">Reference proteome</keyword>
<protein>
    <submittedName>
        <fullName evidence="4">Rab-3-interacting molecule unc-10</fullName>
    </submittedName>
</protein>
<gene>
    <name evidence="4" type="ORF">KUF71_012633</name>
</gene>
<dbReference type="GO" id="GO:0031267">
    <property type="term" value="F:small GTPase binding"/>
    <property type="evidence" value="ECO:0007669"/>
    <property type="project" value="InterPro"/>
</dbReference>
<dbReference type="PANTHER" id="PTHR12157:SF21">
    <property type="entry name" value="RAB3 INTERACTING MOLECULE, ISOFORM F"/>
    <property type="match status" value="1"/>
</dbReference>
<dbReference type="SUPFAM" id="SSF57903">
    <property type="entry name" value="FYVE/PHD zinc finger"/>
    <property type="match status" value="1"/>
</dbReference>
<evidence type="ECO:0000256" key="1">
    <source>
        <dbReference type="ARBA" id="ARBA00022737"/>
    </source>
</evidence>
<evidence type="ECO:0000259" key="3">
    <source>
        <dbReference type="Pfam" id="PF22601"/>
    </source>
</evidence>
<dbReference type="InterPro" id="IPR054386">
    <property type="entry name" value="RIM_Znf"/>
</dbReference>
<dbReference type="GO" id="GO:0042391">
    <property type="term" value="P:regulation of membrane potential"/>
    <property type="evidence" value="ECO:0007669"/>
    <property type="project" value="TreeGrafter"/>
</dbReference>
<dbReference type="InterPro" id="IPR039032">
    <property type="entry name" value="Rim-like"/>
</dbReference>
<accession>A0AAE1I3T8</accession>
<keyword evidence="1" id="KW-0677">Repeat</keyword>
<feature type="region of interest" description="Disordered" evidence="2">
    <location>
        <begin position="13"/>
        <end position="47"/>
    </location>
</feature>
<comment type="caution">
    <text evidence="4">The sequence shown here is derived from an EMBL/GenBank/DDBJ whole genome shotgun (WGS) entry which is preliminary data.</text>
</comment>
<evidence type="ECO:0000313" key="4">
    <source>
        <dbReference type="EMBL" id="KAK3932456.1"/>
    </source>
</evidence>
<sequence>MLTTVVVLENPEAQAQSGLERGRPSTIPSPYPARPRCTRVQDQDQRKQDEVQVLEESIRQRSEQHKKAGVELDATCHICLKTKFADGVGHVCNYCNIRCCARCGGKVTLRSNKVSTSTSARRRSRGNRDDEPVRGVCSLRKEETALKYFYST</sequence>
<dbReference type="EMBL" id="JAHWGI010001436">
    <property type="protein sequence ID" value="KAK3932456.1"/>
    <property type="molecule type" value="Genomic_DNA"/>
</dbReference>
<dbReference type="GO" id="GO:0048788">
    <property type="term" value="C:cytoskeleton of presynaptic active zone"/>
    <property type="evidence" value="ECO:0007669"/>
    <property type="project" value="TreeGrafter"/>
</dbReference>
<dbReference type="Gene3D" id="3.30.60.120">
    <property type="match status" value="1"/>
</dbReference>
<evidence type="ECO:0000313" key="5">
    <source>
        <dbReference type="Proteomes" id="UP001219518"/>
    </source>
</evidence>
<feature type="region of interest" description="Disordered" evidence="2">
    <location>
        <begin position="112"/>
        <end position="133"/>
    </location>
</feature>
<reference evidence="4" key="1">
    <citation type="submission" date="2021-07" db="EMBL/GenBank/DDBJ databases">
        <authorList>
            <person name="Catto M.A."/>
            <person name="Jacobson A."/>
            <person name="Kennedy G."/>
            <person name="Labadie P."/>
            <person name="Hunt B.G."/>
            <person name="Srinivasan R."/>
        </authorList>
    </citation>
    <scope>NUCLEOTIDE SEQUENCE</scope>
    <source>
        <strain evidence="4">PL_HMW_Pooled</strain>
        <tissue evidence="4">Head</tissue>
    </source>
</reference>